<dbReference type="AlphaFoldDB" id="A0A4Q2R630"/>
<gene>
    <name evidence="2" type="ORF">D3272_22815</name>
</gene>
<dbReference type="Proteomes" id="UP000289411">
    <property type="component" value="Unassembled WGS sequence"/>
</dbReference>
<reference evidence="2 3" key="1">
    <citation type="submission" date="2018-09" db="EMBL/GenBank/DDBJ databases">
        <authorList>
            <person name="Grouzdev D.S."/>
            <person name="Krutkina M.S."/>
        </authorList>
    </citation>
    <scope>NUCLEOTIDE SEQUENCE [LARGE SCALE GENOMIC DNA]</scope>
    <source>
        <strain evidence="2 3">RmlP001</strain>
    </source>
</reference>
<dbReference type="OrthoDB" id="9913333at2"/>
<reference evidence="2 3" key="2">
    <citation type="submission" date="2019-02" db="EMBL/GenBank/DDBJ databases">
        <title>'Lichenibacterium ramalinii' gen. nov. sp. nov., 'Lichenibacterium minor' gen. nov. sp. nov.</title>
        <authorList>
            <person name="Pankratov T."/>
        </authorList>
    </citation>
    <scope>NUCLEOTIDE SEQUENCE [LARGE SCALE GENOMIC DNA]</scope>
    <source>
        <strain evidence="2 3">RmlP001</strain>
    </source>
</reference>
<feature type="transmembrane region" description="Helical" evidence="1">
    <location>
        <begin position="35"/>
        <end position="53"/>
    </location>
</feature>
<evidence type="ECO:0000313" key="2">
    <source>
        <dbReference type="EMBL" id="RYB02005.1"/>
    </source>
</evidence>
<proteinExistence type="predicted"/>
<keyword evidence="1" id="KW-0472">Membrane</keyword>
<organism evidence="2 3">
    <name type="scientific">Lichenibacterium ramalinae</name>
    <dbReference type="NCBI Taxonomy" id="2316527"/>
    <lineage>
        <taxon>Bacteria</taxon>
        <taxon>Pseudomonadati</taxon>
        <taxon>Pseudomonadota</taxon>
        <taxon>Alphaproteobacteria</taxon>
        <taxon>Hyphomicrobiales</taxon>
        <taxon>Lichenihabitantaceae</taxon>
        <taxon>Lichenibacterium</taxon>
    </lineage>
</organism>
<comment type="caution">
    <text evidence="2">The sequence shown here is derived from an EMBL/GenBank/DDBJ whole genome shotgun (WGS) entry which is preliminary data.</text>
</comment>
<dbReference type="EMBL" id="QYBC01000024">
    <property type="protein sequence ID" value="RYB02005.1"/>
    <property type="molecule type" value="Genomic_DNA"/>
</dbReference>
<accession>A0A4Q2R630</accession>
<keyword evidence="1" id="KW-1133">Transmembrane helix</keyword>
<protein>
    <submittedName>
        <fullName evidence="2">Uncharacterized protein</fullName>
    </submittedName>
</protein>
<name>A0A4Q2R630_9HYPH</name>
<evidence type="ECO:0000313" key="3">
    <source>
        <dbReference type="Proteomes" id="UP000289411"/>
    </source>
</evidence>
<keyword evidence="3" id="KW-1185">Reference proteome</keyword>
<dbReference type="RefSeq" id="WP_129221525.1">
    <property type="nucleotide sequence ID" value="NZ_QYBC01000024.1"/>
</dbReference>
<evidence type="ECO:0000256" key="1">
    <source>
        <dbReference type="SAM" id="Phobius"/>
    </source>
</evidence>
<keyword evidence="1" id="KW-0812">Transmembrane</keyword>
<sequence length="71" mass="7813">MSVLLRHPATVPALFSRAMDAERPSEREMRAWRRMASSAPFIAVSGWATVMLIDVPLVKAATLFAGLGFPR</sequence>